<accession>A0A9E7CVM7</accession>
<dbReference type="Proteomes" id="UP000831684">
    <property type="component" value="Chromosome"/>
</dbReference>
<dbReference type="SUPFAM" id="SSF56925">
    <property type="entry name" value="OMPA-like"/>
    <property type="match status" value="1"/>
</dbReference>
<evidence type="ECO:0000256" key="2">
    <source>
        <dbReference type="ARBA" id="ARBA00022729"/>
    </source>
</evidence>
<feature type="domain" description="Outer membrane protein beta-barrel" evidence="7">
    <location>
        <begin position="11"/>
        <end position="255"/>
    </location>
</feature>
<dbReference type="PANTHER" id="PTHR34001:SF3">
    <property type="entry name" value="BLL7405 PROTEIN"/>
    <property type="match status" value="1"/>
</dbReference>
<evidence type="ECO:0000256" key="1">
    <source>
        <dbReference type="ARBA" id="ARBA00004442"/>
    </source>
</evidence>
<evidence type="ECO:0000259" key="7">
    <source>
        <dbReference type="Pfam" id="PF13505"/>
    </source>
</evidence>
<name>A0A9E7CVM7_9HYPH</name>
<organism evidence="8 9">
    <name type="scientific">Ancylobacter polymorphus</name>
    <dbReference type="NCBI Taxonomy" id="223390"/>
    <lineage>
        <taxon>Bacteria</taxon>
        <taxon>Pseudomonadati</taxon>
        <taxon>Pseudomonadota</taxon>
        <taxon>Alphaproteobacteria</taxon>
        <taxon>Hyphomicrobiales</taxon>
        <taxon>Xanthobacteraceae</taxon>
        <taxon>Ancylobacter</taxon>
    </lineage>
</organism>
<dbReference type="PANTHER" id="PTHR34001">
    <property type="entry name" value="BLL7405 PROTEIN"/>
    <property type="match status" value="1"/>
</dbReference>
<evidence type="ECO:0000256" key="4">
    <source>
        <dbReference type="ARBA" id="ARBA00023237"/>
    </source>
</evidence>
<dbReference type="Pfam" id="PF13505">
    <property type="entry name" value="OMP_b-brl"/>
    <property type="match status" value="1"/>
</dbReference>
<proteinExistence type="inferred from homology"/>
<feature type="chain" id="PRO_5038878260" evidence="6">
    <location>
        <begin position="23"/>
        <end position="255"/>
    </location>
</feature>
<keyword evidence="4" id="KW-0998">Cell outer membrane</keyword>
<comment type="subcellular location">
    <subcellularLocation>
        <location evidence="1">Cell outer membrane</location>
    </subcellularLocation>
</comment>
<dbReference type="InterPro" id="IPR027385">
    <property type="entry name" value="Beta-barrel_OMP"/>
</dbReference>
<evidence type="ECO:0000313" key="9">
    <source>
        <dbReference type="Proteomes" id="UP000831684"/>
    </source>
</evidence>
<protein>
    <submittedName>
        <fullName evidence="8">Porin family protein</fullName>
    </submittedName>
</protein>
<dbReference type="GO" id="GO:0009279">
    <property type="term" value="C:cell outer membrane"/>
    <property type="evidence" value="ECO:0007669"/>
    <property type="project" value="UniProtKB-SubCell"/>
</dbReference>
<evidence type="ECO:0000313" key="8">
    <source>
        <dbReference type="EMBL" id="UOK69729.1"/>
    </source>
</evidence>
<keyword evidence="2 6" id="KW-0732">Signal</keyword>
<evidence type="ECO:0000256" key="3">
    <source>
        <dbReference type="ARBA" id="ARBA00023136"/>
    </source>
</evidence>
<evidence type="ECO:0000256" key="6">
    <source>
        <dbReference type="SAM" id="SignalP"/>
    </source>
</evidence>
<comment type="similarity">
    <text evidence="5">Belongs to the Omp25/RopB family.</text>
</comment>
<dbReference type="InterPro" id="IPR011250">
    <property type="entry name" value="OMP/PagP_B-barrel"/>
</dbReference>
<dbReference type="EMBL" id="CP083239">
    <property type="protein sequence ID" value="UOK69729.1"/>
    <property type="molecule type" value="Genomic_DNA"/>
</dbReference>
<dbReference type="RefSeq" id="WP_244375897.1">
    <property type="nucleotide sequence ID" value="NZ_CP083239.1"/>
</dbReference>
<evidence type="ECO:0000256" key="5">
    <source>
        <dbReference type="ARBA" id="ARBA00038306"/>
    </source>
</evidence>
<dbReference type="KEGG" id="apol:K9D25_13325"/>
<keyword evidence="3" id="KW-0472">Membrane</keyword>
<gene>
    <name evidence="8" type="ORF">K9D25_13325</name>
</gene>
<reference evidence="8" key="1">
    <citation type="submission" date="2021-09" db="EMBL/GenBank/DDBJ databases">
        <title>Network and meta-omics reveal the key degrader and cooperation patterns in an efficient 1,4-dioxane-degrading microbial community.</title>
        <authorList>
            <person name="Dai C."/>
        </authorList>
    </citation>
    <scope>NUCLEOTIDE SEQUENCE</scope>
    <source>
        <strain evidence="8">ZM13</strain>
    </source>
</reference>
<dbReference type="InterPro" id="IPR051692">
    <property type="entry name" value="OMP-like"/>
</dbReference>
<feature type="signal peptide" evidence="6">
    <location>
        <begin position="1"/>
        <end position="22"/>
    </location>
</feature>
<dbReference type="AlphaFoldDB" id="A0A9E7CVM7"/>
<sequence length="255" mass="26951">MRIKSLLLGTVAAAALAAPALAADLSYPVKAAPVAAYVPAFTWTGVYLGGNVGYGWGDGSAPWNNYLLYYYSGYDSVAANGGSNPTGWFGGAQIGYNYQLANNVVLGAEADFNFGSMTDRLNYTAIAAGDPTLQDTGSINTKIDSFGTVRARVGYSMDRFLPYVTGGLAWGNVKVSESFTSYADGALDGFGAASRSDTLWGWTLGGGVEYAITDNWTVKAEYLYIDLGDITWDGASGTKLDMSMSTLKAGVNYKF</sequence>
<dbReference type="Gene3D" id="2.40.160.20">
    <property type="match status" value="1"/>
</dbReference>